<dbReference type="AlphaFoldDB" id="A0A101P3C0"/>
<protein>
    <submittedName>
        <fullName evidence="2">ATP-binding protein</fullName>
    </submittedName>
</protein>
<dbReference type="STRING" id="67386.AQI95_20940"/>
<comment type="caution">
    <text evidence="2">The sequence shown here is derived from an EMBL/GenBank/DDBJ whole genome shotgun (WGS) entry which is preliminary data.</text>
</comment>
<dbReference type="SMART" id="SM00382">
    <property type="entry name" value="AAA"/>
    <property type="match status" value="1"/>
</dbReference>
<dbReference type="SUPFAM" id="SSF52540">
    <property type="entry name" value="P-loop containing nucleoside triphosphate hydrolases"/>
    <property type="match status" value="1"/>
</dbReference>
<dbReference type="Pfam" id="PF09848">
    <property type="entry name" value="SLFN-g3_helicase"/>
    <property type="match status" value="1"/>
</dbReference>
<dbReference type="EMBL" id="LMWN01000032">
    <property type="protein sequence ID" value="KUN04160.1"/>
    <property type="molecule type" value="Genomic_DNA"/>
</dbReference>
<dbReference type="CDD" id="cd00009">
    <property type="entry name" value="AAA"/>
    <property type="match status" value="1"/>
</dbReference>
<evidence type="ECO:0000313" key="3">
    <source>
        <dbReference type="Proteomes" id="UP000053127"/>
    </source>
</evidence>
<name>A0A101P3C0_9ACTN</name>
<evidence type="ECO:0000259" key="1">
    <source>
        <dbReference type="SMART" id="SM00382"/>
    </source>
</evidence>
<evidence type="ECO:0000313" key="2">
    <source>
        <dbReference type="EMBL" id="KUN04160.1"/>
    </source>
</evidence>
<proteinExistence type="predicted"/>
<keyword evidence="2" id="KW-0067">ATP-binding</keyword>
<dbReference type="Proteomes" id="UP000053127">
    <property type="component" value="Unassembled WGS sequence"/>
</dbReference>
<keyword evidence="3" id="KW-1185">Reference proteome</keyword>
<dbReference type="Gene3D" id="3.40.50.300">
    <property type="entry name" value="P-loop containing nucleotide triphosphate hydrolases"/>
    <property type="match status" value="1"/>
</dbReference>
<keyword evidence="2" id="KW-0547">Nucleotide-binding</keyword>
<feature type="domain" description="AAA+ ATPase" evidence="1">
    <location>
        <begin position="240"/>
        <end position="396"/>
    </location>
</feature>
<sequence>MTDVPKEDFLVLPTDASLSAEATDEQSLHVVLNKLLTSAGLDQVEVLRNVDLPLTSMRAAVVLAGHHPDTGRPSYFVLELKDWASVSPYDGASTLCSVDGDPAPVLNPAEEVKGTCDYLAAFNGAIIDETGHVAGAAFLHNTTAPKASGVQAVPQGEQTMLFTSDGQDQLIDALRSRLAPAPGADAAAALLNSEPRPATQLMGVAADEVRSAEQFILLKQQRLAYELVLNAVRKAEGIGPKEIVIVTGGPGSGKSVIALSLLGELDRNGYKAAHATGSQSFTKTMRKIAGAGDTRVKGLFKYFNSFMQSKPEEFDVLICDEAHRLRETSVDRYTPAAQRTGRPQIDELLDVARVPVFLLDEHQVVRPGETGTVEFIKSAAAARGYTCHVVPLADQFRCGGSEEYLRWVVRLLELAPGGPIEWVPDGKVTLQVAETPEELESVLRARRSEGYNARISAGYCWPWTKKIPAGQDLPEDVVIGEWRRPWNVAGDKRVAGAPPSALWATDPAGFGQVGCVYTAQGFEYDWSGVILGPDLVWREDRWVADRSASKDTAFKKSTPDDELDRLIRNTYKVLLTRGMIGTVIFSTDAETRAKLKELVSQQ</sequence>
<dbReference type="InterPro" id="IPR027417">
    <property type="entry name" value="P-loop_NTPase"/>
</dbReference>
<dbReference type="InterPro" id="IPR018647">
    <property type="entry name" value="SLFN_3-like_DNA/RNA_helicase"/>
</dbReference>
<gene>
    <name evidence="2" type="ORF">AQI95_20940</name>
</gene>
<dbReference type="InterPro" id="IPR003593">
    <property type="entry name" value="AAA+_ATPase"/>
</dbReference>
<organism evidence="2 3">
    <name type="scientific">Streptomyces yokosukanensis</name>
    <dbReference type="NCBI Taxonomy" id="67386"/>
    <lineage>
        <taxon>Bacteria</taxon>
        <taxon>Bacillati</taxon>
        <taxon>Actinomycetota</taxon>
        <taxon>Actinomycetes</taxon>
        <taxon>Kitasatosporales</taxon>
        <taxon>Streptomycetaceae</taxon>
        <taxon>Streptomyces</taxon>
    </lineage>
</organism>
<reference evidence="2 3" key="1">
    <citation type="submission" date="2015-10" db="EMBL/GenBank/DDBJ databases">
        <title>Draft genome sequence of Streptomyces yokosukanensis DSM 40224, type strain for the species Streptomyces yokosukanensis.</title>
        <authorList>
            <person name="Ruckert C."/>
            <person name="Winkler A."/>
            <person name="Kalinowski J."/>
            <person name="Kampfer P."/>
            <person name="Glaeser S."/>
        </authorList>
    </citation>
    <scope>NUCLEOTIDE SEQUENCE [LARGE SCALE GENOMIC DNA]</scope>
    <source>
        <strain evidence="2 3">DSM 40224</strain>
    </source>
</reference>
<accession>A0A101P3C0</accession>
<dbReference type="GO" id="GO:0005524">
    <property type="term" value="F:ATP binding"/>
    <property type="evidence" value="ECO:0007669"/>
    <property type="project" value="UniProtKB-KW"/>
</dbReference>